<keyword evidence="2" id="KW-0805">Transcription regulation</keyword>
<dbReference type="InterPro" id="IPR036390">
    <property type="entry name" value="WH_DNA-bd_sf"/>
</dbReference>
<keyword evidence="4" id="KW-0804">Transcription</keyword>
<dbReference type="Pfam" id="PF03466">
    <property type="entry name" value="LysR_substrate"/>
    <property type="match status" value="1"/>
</dbReference>
<dbReference type="PANTHER" id="PTHR30346:SF28">
    <property type="entry name" value="HTH-TYPE TRANSCRIPTIONAL REGULATOR CYNR"/>
    <property type="match status" value="1"/>
</dbReference>
<comment type="similarity">
    <text evidence="1">Belongs to the LysR transcriptional regulatory family.</text>
</comment>
<comment type="caution">
    <text evidence="6">The sequence shown here is derived from an EMBL/GenBank/DDBJ whole genome shotgun (WGS) entry which is preliminary data.</text>
</comment>
<accession>A0A9D2L6Z8</accession>
<organism evidence="6 7">
    <name type="scientific">Candidatus Enterocloster faecavium</name>
    <dbReference type="NCBI Taxonomy" id="2838560"/>
    <lineage>
        <taxon>Bacteria</taxon>
        <taxon>Bacillati</taxon>
        <taxon>Bacillota</taxon>
        <taxon>Clostridia</taxon>
        <taxon>Lachnospirales</taxon>
        <taxon>Lachnospiraceae</taxon>
        <taxon>Enterocloster</taxon>
    </lineage>
</organism>
<dbReference type="EMBL" id="DWYS01000058">
    <property type="protein sequence ID" value="HJB07154.1"/>
    <property type="molecule type" value="Genomic_DNA"/>
</dbReference>
<dbReference type="Pfam" id="PF00126">
    <property type="entry name" value="HTH_1"/>
    <property type="match status" value="1"/>
</dbReference>
<feature type="domain" description="HTH lysR-type" evidence="5">
    <location>
        <begin position="1"/>
        <end position="58"/>
    </location>
</feature>
<evidence type="ECO:0000256" key="3">
    <source>
        <dbReference type="ARBA" id="ARBA00023125"/>
    </source>
</evidence>
<dbReference type="AlphaFoldDB" id="A0A9D2L6Z8"/>
<evidence type="ECO:0000313" key="6">
    <source>
        <dbReference type="EMBL" id="HJB07154.1"/>
    </source>
</evidence>
<dbReference type="PANTHER" id="PTHR30346">
    <property type="entry name" value="TRANSCRIPTIONAL DUAL REGULATOR HCAR-RELATED"/>
    <property type="match status" value="1"/>
</dbReference>
<reference evidence="6" key="2">
    <citation type="submission" date="2021-04" db="EMBL/GenBank/DDBJ databases">
        <authorList>
            <person name="Gilroy R."/>
        </authorList>
    </citation>
    <scope>NUCLEOTIDE SEQUENCE</scope>
    <source>
        <strain evidence="6">CHK188-4685</strain>
    </source>
</reference>
<gene>
    <name evidence="6" type="ORF">H9716_04740</name>
</gene>
<dbReference type="GO" id="GO:0003700">
    <property type="term" value="F:DNA-binding transcription factor activity"/>
    <property type="evidence" value="ECO:0007669"/>
    <property type="project" value="InterPro"/>
</dbReference>
<dbReference type="PROSITE" id="PS50931">
    <property type="entry name" value="HTH_LYSR"/>
    <property type="match status" value="1"/>
</dbReference>
<dbReference type="SUPFAM" id="SSF46785">
    <property type="entry name" value="Winged helix' DNA-binding domain"/>
    <property type="match status" value="1"/>
</dbReference>
<dbReference type="GO" id="GO:0003677">
    <property type="term" value="F:DNA binding"/>
    <property type="evidence" value="ECO:0007669"/>
    <property type="project" value="UniProtKB-KW"/>
</dbReference>
<dbReference type="CDD" id="cd05466">
    <property type="entry name" value="PBP2_LTTR_substrate"/>
    <property type="match status" value="1"/>
</dbReference>
<dbReference type="Proteomes" id="UP000886804">
    <property type="component" value="Unassembled WGS sequence"/>
</dbReference>
<evidence type="ECO:0000313" key="7">
    <source>
        <dbReference type="Proteomes" id="UP000886804"/>
    </source>
</evidence>
<dbReference type="SUPFAM" id="SSF53850">
    <property type="entry name" value="Periplasmic binding protein-like II"/>
    <property type="match status" value="1"/>
</dbReference>
<evidence type="ECO:0000259" key="5">
    <source>
        <dbReference type="PROSITE" id="PS50931"/>
    </source>
</evidence>
<evidence type="ECO:0000256" key="1">
    <source>
        <dbReference type="ARBA" id="ARBA00009437"/>
    </source>
</evidence>
<dbReference type="Gene3D" id="3.40.190.290">
    <property type="match status" value="1"/>
</dbReference>
<dbReference type="InterPro" id="IPR000847">
    <property type="entry name" value="LysR_HTH_N"/>
</dbReference>
<dbReference type="InterPro" id="IPR005119">
    <property type="entry name" value="LysR_subst-bd"/>
</dbReference>
<dbReference type="InterPro" id="IPR036388">
    <property type="entry name" value="WH-like_DNA-bd_sf"/>
</dbReference>
<evidence type="ECO:0000256" key="4">
    <source>
        <dbReference type="ARBA" id="ARBA00023163"/>
    </source>
</evidence>
<reference evidence="6" key="1">
    <citation type="journal article" date="2021" name="PeerJ">
        <title>Extensive microbial diversity within the chicken gut microbiome revealed by metagenomics and culture.</title>
        <authorList>
            <person name="Gilroy R."/>
            <person name="Ravi A."/>
            <person name="Getino M."/>
            <person name="Pursley I."/>
            <person name="Horton D.L."/>
            <person name="Alikhan N.F."/>
            <person name="Baker D."/>
            <person name="Gharbi K."/>
            <person name="Hall N."/>
            <person name="Watson M."/>
            <person name="Adriaenssens E.M."/>
            <person name="Foster-Nyarko E."/>
            <person name="Jarju S."/>
            <person name="Secka A."/>
            <person name="Antonio M."/>
            <person name="Oren A."/>
            <person name="Chaudhuri R.R."/>
            <person name="La Ragione R."/>
            <person name="Hildebrand F."/>
            <person name="Pallen M.J."/>
        </authorList>
    </citation>
    <scope>NUCLEOTIDE SEQUENCE</scope>
    <source>
        <strain evidence="6">CHK188-4685</strain>
    </source>
</reference>
<keyword evidence="3" id="KW-0238">DNA-binding</keyword>
<protein>
    <submittedName>
        <fullName evidence="6">LysR family transcriptional regulator</fullName>
    </submittedName>
</protein>
<dbReference type="PRINTS" id="PR00039">
    <property type="entry name" value="HTHLYSR"/>
</dbReference>
<dbReference type="Gene3D" id="1.10.10.10">
    <property type="entry name" value="Winged helix-like DNA-binding domain superfamily/Winged helix DNA-binding domain"/>
    <property type="match status" value="1"/>
</dbReference>
<dbReference type="GO" id="GO:0032993">
    <property type="term" value="C:protein-DNA complex"/>
    <property type="evidence" value="ECO:0007669"/>
    <property type="project" value="TreeGrafter"/>
</dbReference>
<evidence type="ECO:0000256" key="2">
    <source>
        <dbReference type="ARBA" id="ARBA00023015"/>
    </source>
</evidence>
<name>A0A9D2L6Z8_9FIRM</name>
<proteinExistence type="inferred from homology"/>
<sequence length="304" mass="34776">MDLKEQEYVVALAEHGSITRAAESLFISQPTLSIFLSRLEKRLGTPLFNKIGKKLVPTLAGELYVRRAKELLMIQSQFQGELSDLISGSYGRLRLGIHSRRSSYLLPKVMAQFRSQYPNVDLSLCETGSADMEQKLLEGSLDLILSNRFLQPEKLSFFPIYQDTLVAALPFGHPACQKAVMLPGHTRPWLDLRELKEEFFILQYPHQSTRLFTEQALRYSGVVPKKILYIQNMETAAQMAAEGVGAAFTMDSYAKHFTYEKPVYFFEVGDPDFSVQIALAHRKEAHVPKYMELFIRLVRENFNR</sequence>